<dbReference type="SUPFAM" id="SSF51445">
    <property type="entry name" value="(Trans)glycosidases"/>
    <property type="match status" value="1"/>
</dbReference>
<dbReference type="Proteomes" id="UP000316968">
    <property type="component" value="Chromosome"/>
</dbReference>
<dbReference type="AlphaFoldDB" id="A0A4Y6V339"/>
<feature type="domain" description="DUF4015" evidence="1">
    <location>
        <begin position="72"/>
        <end position="390"/>
    </location>
</feature>
<gene>
    <name evidence="2" type="ORF">FFV09_18590</name>
</gene>
<evidence type="ECO:0000313" key="3">
    <source>
        <dbReference type="Proteomes" id="UP000316968"/>
    </source>
</evidence>
<sequence length="400" mass="44308">MDILWSLLALTVGSHNPEAVPPAQINANPITVAVQSAWNQSALTAQKDSVVIDVNNPPVKIDPQPDAPKVKGVYVTAYSAGGARMAELLDLLDNTGLNSMVIDIKDDLGYITYETQNKELLKMGTAQKFIPDIKELMAKLKKHNVYPIARIVVFKDTVLAEKHPELSFTNSGGGVWKNGGGDAFVNPYSKEVWDYNVDIAKEAAAMGFKEIQFDYVRFAEGFEKRADELVYEKTDATRTEAVSEFVQYARKELAPLGVRVSVDIFGYAASVPAADGIGQDFTKISENVDVIAPMVYPSHYSTGWFGATNPDKEPYVTIKGSMVDTFKKLDEIKDESQRPIVRPWIQDFTASWLGSGHYTKYGKTEMDAQIKAMADMGVEEYLLWNASNRYTKDGNYGPKD</sequence>
<evidence type="ECO:0000313" key="2">
    <source>
        <dbReference type="EMBL" id="QDH22675.1"/>
    </source>
</evidence>
<accession>A0A4Y6V339</accession>
<protein>
    <submittedName>
        <fullName evidence="2">GTP-binding protein</fullName>
    </submittedName>
</protein>
<name>A0A4Y6V339_SACBS</name>
<dbReference type="InterPro" id="IPR017853">
    <property type="entry name" value="GH"/>
</dbReference>
<dbReference type="RefSeq" id="WP_141449216.1">
    <property type="nucleotide sequence ID" value="NZ_CBCSAZ010000003.1"/>
</dbReference>
<dbReference type="InterPro" id="IPR025275">
    <property type="entry name" value="DUF4015"/>
</dbReference>
<reference evidence="2 3" key="1">
    <citation type="submission" date="2019-06" db="EMBL/GenBank/DDBJ databases">
        <title>Saccharibacillus brassicae sp. nov., an endophytic bacterium isolated from Chinese cabbage seeds (Brassica pekinensis).</title>
        <authorList>
            <person name="Jiang L."/>
            <person name="Lee J."/>
            <person name="Kim S.W."/>
        </authorList>
    </citation>
    <scope>NUCLEOTIDE SEQUENCE [LARGE SCALE GENOMIC DNA]</scope>
    <source>
        <strain evidence="3">KCTC 43072 / ATSA2</strain>
    </source>
</reference>
<dbReference type="OrthoDB" id="9774125at2"/>
<organism evidence="2 3">
    <name type="scientific">Saccharibacillus brassicae</name>
    <dbReference type="NCBI Taxonomy" id="2583377"/>
    <lineage>
        <taxon>Bacteria</taxon>
        <taxon>Bacillati</taxon>
        <taxon>Bacillota</taxon>
        <taxon>Bacilli</taxon>
        <taxon>Bacillales</taxon>
        <taxon>Paenibacillaceae</taxon>
        <taxon>Saccharibacillus</taxon>
    </lineage>
</organism>
<keyword evidence="3" id="KW-1185">Reference proteome</keyword>
<proteinExistence type="predicted"/>
<dbReference type="KEGG" id="saca:FFV09_18590"/>
<evidence type="ECO:0000259" key="1">
    <source>
        <dbReference type="Pfam" id="PF13200"/>
    </source>
</evidence>
<dbReference type="Pfam" id="PF13200">
    <property type="entry name" value="DUF4015"/>
    <property type="match status" value="1"/>
</dbReference>
<dbReference type="Gene3D" id="3.20.20.80">
    <property type="entry name" value="Glycosidases"/>
    <property type="match status" value="1"/>
</dbReference>
<dbReference type="EMBL" id="CP041217">
    <property type="protein sequence ID" value="QDH22675.1"/>
    <property type="molecule type" value="Genomic_DNA"/>
</dbReference>